<comment type="caution">
    <text evidence="3">The sequence shown here is derived from an EMBL/GenBank/DDBJ whole genome shotgun (WGS) entry which is preliminary data.</text>
</comment>
<dbReference type="CDD" id="cd00299">
    <property type="entry name" value="GST_C_family"/>
    <property type="match status" value="1"/>
</dbReference>
<sequence>MIVLHHAWDSLQSFKVRMCLAEIGVPWEGRALSLTDFDHLDPAYLALNPDGLVPALETVEGVLTESSTINAYLDEAFNSSRLQPDDAFARARMRWWCQHEDTVVHPAIRPPTFNLYIKPLLAGLSPEALENLISRHPQPERAATYRAAASAPLDRAAVVLAVRSLDRTMSRIGRTVREGGWLAADAFSLADIAMAAMVERLEMLALGSLWERHSSARAWAERVARRPSFMRAREAGSAGKLSPVDRELVRTLVTEAFE</sequence>
<evidence type="ECO:0000259" key="1">
    <source>
        <dbReference type="PROSITE" id="PS50404"/>
    </source>
</evidence>
<dbReference type="AlphaFoldDB" id="K2MLU0"/>
<dbReference type="PROSITE" id="PS50404">
    <property type="entry name" value="GST_NTER"/>
    <property type="match status" value="1"/>
</dbReference>
<dbReference type="STRING" id="391937.NA2_14757"/>
<proteinExistence type="predicted"/>
<dbReference type="Gene3D" id="3.40.30.10">
    <property type="entry name" value="Glutaredoxin"/>
    <property type="match status" value="1"/>
</dbReference>
<dbReference type="SFLD" id="SFLDG00358">
    <property type="entry name" value="Main_(cytGST)"/>
    <property type="match status" value="1"/>
</dbReference>
<dbReference type="Gene3D" id="1.20.1050.10">
    <property type="match status" value="1"/>
</dbReference>
<dbReference type="InterPro" id="IPR036249">
    <property type="entry name" value="Thioredoxin-like_sf"/>
</dbReference>
<dbReference type="EMBL" id="AMRM01000016">
    <property type="protein sequence ID" value="EKF18182.1"/>
    <property type="molecule type" value="Genomic_DNA"/>
</dbReference>
<dbReference type="PANTHER" id="PTHR44051:SF8">
    <property type="entry name" value="GLUTATHIONE S-TRANSFERASE GSTA"/>
    <property type="match status" value="1"/>
</dbReference>
<keyword evidence="4" id="KW-1185">Reference proteome</keyword>
<dbReference type="GO" id="GO:0016740">
    <property type="term" value="F:transferase activity"/>
    <property type="evidence" value="ECO:0007669"/>
    <property type="project" value="UniProtKB-KW"/>
</dbReference>
<dbReference type="SFLD" id="SFLDS00019">
    <property type="entry name" value="Glutathione_Transferase_(cytos"/>
    <property type="match status" value="1"/>
</dbReference>
<dbReference type="eggNOG" id="COG0625">
    <property type="taxonomic scope" value="Bacteria"/>
</dbReference>
<dbReference type="PATRIC" id="fig|391937.3.peg.3035"/>
<dbReference type="SUPFAM" id="SSF52833">
    <property type="entry name" value="Thioredoxin-like"/>
    <property type="match status" value="1"/>
</dbReference>
<organism evidence="3 4">
    <name type="scientific">Nitratireductor pacificus pht-3B</name>
    <dbReference type="NCBI Taxonomy" id="391937"/>
    <lineage>
        <taxon>Bacteria</taxon>
        <taxon>Pseudomonadati</taxon>
        <taxon>Pseudomonadota</taxon>
        <taxon>Alphaproteobacteria</taxon>
        <taxon>Hyphomicrobiales</taxon>
        <taxon>Phyllobacteriaceae</taxon>
        <taxon>Nitratireductor</taxon>
    </lineage>
</organism>
<dbReference type="RefSeq" id="WP_008597799.1">
    <property type="nucleotide sequence ID" value="NZ_AMRM01000016.1"/>
</dbReference>
<dbReference type="InterPro" id="IPR040079">
    <property type="entry name" value="Glutathione_S-Trfase"/>
</dbReference>
<dbReference type="SUPFAM" id="SSF47616">
    <property type="entry name" value="GST C-terminal domain-like"/>
    <property type="match status" value="1"/>
</dbReference>
<evidence type="ECO:0000313" key="3">
    <source>
        <dbReference type="EMBL" id="EKF18182.1"/>
    </source>
</evidence>
<dbReference type="Pfam" id="PF13410">
    <property type="entry name" value="GST_C_2"/>
    <property type="match status" value="1"/>
</dbReference>
<evidence type="ECO:0000313" key="4">
    <source>
        <dbReference type="Proteomes" id="UP000006786"/>
    </source>
</evidence>
<evidence type="ECO:0000259" key="2">
    <source>
        <dbReference type="PROSITE" id="PS50405"/>
    </source>
</evidence>
<dbReference type="Proteomes" id="UP000006786">
    <property type="component" value="Unassembled WGS sequence"/>
</dbReference>
<dbReference type="InterPro" id="IPR010987">
    <property type="entry name" value="Glutathione-S-Trfase_C-like"/>
</dbReference>
<reference evidence="3 4" key="1">
    <citation type="journal article" date="2012" name="J. Bacteriol.">
        <title>Genome Sequence of Nitratireductor pacificus Type Strain pht-3B.</title>
        <authorList>
            <person name="Lai Q."/>
            <person name="Li G."/>
            <person name="Shao Z."/>
        </authorList>
    </citation>
    <scope>NUCLEOTIDE SEQUENCE [LARGE SCALE GENOMIC DNA]</scope>
    <source>
        <strain evidence="4">pht-3B</strain>
    </source>
</reference>
<feature type="domain" description="GST N-terminal" evidence="1">
    <location>
        <begin position="1"/>
        <end position="81"/>
    </location>
</feature>
<feature type="domain" description="GST C-terminal" evidence="2">
    <location>
        <begin position="86"/>
        <end position="244"/>
    </location>
</feature>
<dbReference type="PROSITE" id="PS50405">
    <property type="entry name" value="GST_CTER"/>
    <property type="match status" value="1"/>
</dbReference>
<dbReference type="OrthoDB" id="9797500at2"/>
<keyword evidence="3" id="KW-0808">Transferase</keyword>
<dbReference type="InterPro" id="IPR004045">
    <property type="entry name" value="Glutathione_S-Trfase_N"/>
</dbReference>
<gene>
    <name evidence="3" type="ORF">NA2_14757</name>
</gene>
<accession>K2MLU0</accession>
<dbReference type="Pfam" id="PF13417">
    <property type="entry name" value="GST_N_3"/>
    <property type="match status" value="1"/>
</dbReference>
<name>K2MLU0_9HYPH</name>
<dbReference type="PANTHER" id="PTHR44051">
    <property type="entry name" value="GLUTATHIONE S-TRANSFERASE-RELATED"/>
    <property type="match status" value="1"/>
</dbReference>
<dbReference type="InterPro" id="IPR036282">
    <property type="entry name" value="Glutathione-S-Trfase_C_sf"/>
</dbReference>
<protein>
    <submittedName>
        <fullName evidence="3">Glutathione S-transferase</fullName>
    </submittedName>
</protein>